<feature type="domain" description="FecR protein" evidence="1">
    <location>
        <begin position="179"/>
        <end position="273"/>
    </location>
</feature>
<dbReference type="PANTHER" id="PTHR30273:SF2">
    <property type="entry name" value="PROTEIN FECR"/>
    <property type="match status" value="1"/>
</dbReference>
<reference evidence="3 4" key="1">
    <citation type="submission" date="2020-04" db="EMBL/GenBank/DDBJ databases">
        <authorList>
            <person name="Yin C."/>
        </authorList>
    </citation>
    <scope>NUCLEOTIDE SEQUENCE [LARGE SCALE GENOMIC DNA]</scope>
    <source>
        <strain evidence="3 4">Ae27</strain>
    </source>
</reference>
<keyword evidence="4" id="KW-1185">Reference proteome</keyword>
<dbReference type="AlphaFoldDB" id="A0A847S0L7"/>
<proteinExistence type="predicted"/>
<dbReference type="GO" id="GO:0016989">
    <property type="term" value="F:sigma factor antagonist activity"/>
    <property type="evidence" value="ECO:0007669"/>
    <property type="project" value="TreeGrafter"/>
</dbReference>
<evidence type="ECO:0000259" key="1">
    <source>
        <dbReference type="Pfam" id="PF04773"/>
    </source>
</evidence>
<evidence type="ECO:0000313" key="4">
    <source>
        <dbReference type="Proteomes" id="UP000570474"/>
    </source>
</evidence>
<dbReference type="Proteomes" id="UP000570474">
    <property type="component" value="Unassembled WGS sequence"/>
</dbReference>
<name>A0A847S0L7_9BACT</name>
<dbReference type="EMBL" id="JABAIA010000002">
    <property type="protein sequence ID" value="NLR66417.1"/>
    <property type="molecule type" value="Genomic_DNA"/>
</dbReference>
<dbReference type="FunFam" id="2.60.120.1440:FF:000001">
    <property type="entry name" value="Putative anti-sigma factor"/>
    <property type="match status" value="1"/>
</dbReference>
<evidence type="ECO:0000313" key="3">
    <source>
        <dbReference type="EMBL" id="NLR66417.1"/>
    </source>
</evidence>
<sequence>MNNEEAGLFVKRYAAGTATPEEHADFEQWIYEQPLQEVQSLLDEYTLLLEQHPVWLPANRELLERMLRELDLQQPARIVLLPWWKRKRTLAAGVALLLAATGYALWHQTAFRKQSLMAAATIIPAGSSRATLQLADGTTIELDSAGAPGAIKPSHVLKIAAGLLQYDPQQQTANTVFNTLSTPRGGQYRLLLQDGTRVWLNAASSVRFPVAFNGNARTVEISGEAYFEVAPQVNKPFIVKAGAMQVNVLGTHFTVSAYSEENQVRTTLATGKVAVTAGNNTLQLSPGQQSVLPKGSDAFTLRTVDTEQEMAWKDGRFIFNGNIRDIMPQLERWYDIQVEYEGNISNQAFIGDISRNENLSEVLKILELTGNIHFRSVNRKIIVSP</sequence>
<dbReference type="Pfam" id="PF04773">
    <property type="entry name" value="FecR"/>
    <property type="match status" value="1"/>
</dbReference>
<dbReference type="Pfam" id="PF16344">
    <property type="entry name" value="FecR_C"/>
    <property type="match status" value="1"/>
</dbReference>
<dbReference type="RefSeq" id="WP_168872345.1">
    <property type="nucleotide sequence ID" value="NZ_JABAIA010000002.1"/>
</dbReference>
<dbReference type="InterPro" id="IPR012373">
    <property type="entry name" value="Ferrdict_sens_TM"/>
</dbReference>
<organism evidence="3 4">
    <name type="scientific">Chitinophaga varians</name>
    <dbReference type="NCBI Taxonomy" id="2202339"/>
    <lineage>
        <taxon>Bacteria</taxon>
        <taxon>Pseudomonadati</taxon>
        <taxon>Bacteroidota</taxon>
        <taxon>Chitinophagia</taxon>
        <taxon>Chitinophagales</taxon>
        <taxon>Chitinophagaceae</taxon>
        <taxon>Chitinophaga</taxon>
    </lineage>
</organism>
<dbReference type="InterPro" id="IPR006860">
    <property type="entry name" value="FecR"/>
</dbReference>
<dbReference type="Gene3D" id="3.55.50.30">
    <property type="match status" value="1"/>
</dbReference>
<accession>A0A847S0L7</accession>
<dbReference type="PIRSF" id="PIRSF018266">
    <property type="entry name" value="FecR"/>
    <property type="match status" value="1"/>
</dbReference>
<dbReference type="PANTHER" id="PTHR30273">
    <property type="entry name" value="PERIPLASMIC SIGNAL SENSOR AND SIGMA FACTOR ACTIVATOR FECR-RELATED"/>
    <property type="match status" value="1"/>
</dbReference>
<dbReference type="Gene3D" id="2.60.120.1440">
    <property type="match status" value="1"/>
</dbReference>
<comment type="caution">
    <text evidence="3">The sequence shown here is derived from an EMBL/GenBank/DDBJ whole genome shotgun (WGS) entry which is preliminary data.</text>
</comment>
<gene>
    <name evidence="3" type="ORF">HGH92_19065</name>
</gene>
<dbReference type="InterPro" id="IPR032508">
    <property type="entry name" value="FecR_C"/>
</dbReference>
<feature type="domain" description="Protein FecR C-terminal" evidence="2">
    <location>
        <begin position="317"/>
        <end position="383"/>
    </location>
</feature>
<protein>
    <submittedName>
        <fullName evidence="3">DUF4974 domain-containing protein</fullName>
    </submittedName>
</protein>
<evidence type="ECO:0000259" key="2">
    <source>
        <dbReference type="Pfam" id="PF16344"/>
    </source>
</evidence>